<accession>A0A0G8FB59</accession>
<sequence length="45" mass="5373">MERVARNVAVIITFTGLQVANTIQFLRRLPVQFQKRNQNKKNKRF</sequence>
<dbReference type="EMBL" id="LCYI01000002">
    <property type="protein sequence ID" value="KLA33650.1"/>
    <property type="molecule type" value="Genomic_DNA"/>
</dbReference>
<organism evidence="1 2">
    <name type="scientific">Bacillus cereus</name>
    <dbReference type="NCBI Taxonomy" id="1396"/>
    <lineage>
        <taxon>Bacteria</taxon>
        <taxon>Bacillati</taxon>
        <taxon>Bacillota</taxon>
        <taxon>Bacilli</taxon>
        <taxon>Bacillales</taxon>
        <taxon>Bacillaceae</taxon>
        <taxon>Bacillus</taxon>
        <taxon>Bacillus cereus group</taxon>
    </lineage>
</organism>
<proteinExistence type="predicted"/>
<dbReference type="AlphaFoldDB" id="A0A0G8FB59"/>
<name>A0A0G8FB59_BACCE</name>
<reference evidence="1 2" key="1">
    <citation type="submission" date="2015-04" db="EMBL/GenBank/DDBJ databases">
        <title>Draft Genome Sequences of Eight Spore-Forming Food Isolates of Bacillus cereus Genome sequencing.</title>
        <authorList>
            <person name="Krawcyk A.O."/>
            <person name="de Jong A."/>
            <person name="Eijlander R.T."/>
            <person name="Berendsen E.M."/>
            <person name="Holsappel S."/>
            <person name="Wells-Bennik M."/>
            <person name="Kuipers O.P."/>
        </authorList>
    </citation>
    <scope>NUCLEOTIDE SEQUENCE [LARGE SCALE GENOMIC DNA]</scope>
    <source>
        <strain evidence="1 2">B4077</strain>
    </source>
</reference>
<dbReference type="Proteomes" id="UP000035214">
    <property type="component" value="Unassembled WGS sequence"/>
</dbReference>
<comment type="caution">
    <text evidence="1">The sequence shown here is derived from an EMBL/GenBank/DDBJ whole genome shotgun (WGS) entry which is preliminary data.</text>
</comment>
<evidence type="ECO:0000313" key="1">
    <source>
        <dbReference type="EMBL" id="KLA33650.1"/>
    </source>
</evidence>
<dbReference type="PATRIC" id="fig|1396.428.peg.4486"/>
<evidence type="ECO:0000313" key="2">
    <source>
        <dbReference type="Proteomes" id="UP000035214"/>
    </source>
</evidence>
<gene>
    <name evidence="1" type="ORF">B4077_2062</name>
</gene>
<protein>
    <submittedName>
        <fullName evidence="1">Uncharacterized protein</fullName>
    </submittedName>
</protein>